<dbReference type="GO" id="GO:0046872">
    <property type="term" value="F:metal ion binding"/>
    <property type="evidence" value="ECO:0007669"/>
    <property type="project" value="UniProtKB-UniRule"/>
</dbReference>
<gene>
    <name evidence="4" type="primary">LOC110982204</name>
</gene>
<dbReference type="OrthoDB" id="445695at2759"/>
<dbReference type="Pfam" id="PF01244">
    <property type="entry name" value="Peptidase_M19"/>
    <property type="match status" value="1"/>
</dbReference>
<keyword evidence="1" id="KW-0325">Glycoprotein</keyword>
<organism evidence="3 4">
    <name type="scientific">Acanthaster planci</name>
    <name type="common">Crown-of-thorns starfish</name>
    <dbReference type="NCBI Taxonomy" id="133434"/>
    <lineage>
        <taxon>Eukaryota</taxon>
        <taxon>Metazoa</taxon>
        <taxon>Echinodermata</taxon>
        <taxon>Eleutherozoa</taxon>
        <taxon>Asterozoa</taxon>
        <taxon>Asteroidea</taxon>
        <taxon>Valvatacea</taxon>
        <taxon>Valvatida</taxon>
        <taxon>Acanthasteridae</taxon>
        <taxon>Acanthaster</taxon>
    </lineage>
</organism>
<keyword evidence="2" id="KW-0472">Membrane</keyword>
<comment type="subunit">
    <text evidence="1">Homodimer; disulfide-linked.</text>
</comment>
<comment type="cofactor">
    <cofactor evidence="1">
        <name>Zn(2+)</name>
        <dbReference type="ChEBI" id="CHEBI:29105"/>
    </cofactor>
</comment>
<evidence type="ECO:0000313" key="3">
    <source>
        <dbReference type="Proteomes" id="UP000694845"/>
    </source>
</evidence>
<dbReference type="KEGG" id="aplc:110982204"/>
<dbReference type="PANTHER" id="PTHR10443:SF12">
    <property type="entry name" value="DIPEPTIDASE"/>
    <property type="match status" value="1"/>
</dbReference>
<evidence type="ECO:0000313" key="4">
    <source>
        <dbReference type="RefSeq" id="XP_022096154.1"/>
    </source>
</evidence>
<dbReference type="AlphaFoldDB" id="A0A8B7YS93"/>
<dbReference type="PANTHER" id="PTHR10443">
    <property type="entry name" value="MICROSOMAL DIPEPTIDASE"/>
    <property type="match status" value="1"/>
</dbReference>
<dbReference type="Proteomes" id="UP000694845">
    <property type="component" value="Unplaced"/>
</dbReference>
<keyword evidence="1" id="KW-0862">Zinc</keyword>
<keyword evidence="1" id="KW-0378">Hydrolase</keyword>
<dbReference type="EC" id="3.4.13.19" evidence="1"/>
<keyword evidence="1" id="KW-0479">Metal-binding</keyword>
<comment type="similarity">
    <text evidence="1">Belongs to the metallo-dependent hydrolases superfamily. Peptidase M19 family.</text>
</comment>
<dbReference type="FunFam" id="3.20.20.140:FF:000030">
    <property type="entry name" value="Dipeptidase"/>
    <property type="match status" value="1"/>
</dbReference>
<dbReference type="GeneID" id="110982204"/>
<dbReference type="GO" id="GO:0098552">
    <property type="term" value="C:side of membrane"/>
    <property type="evidence" value="ECO:0007669"/>
    <property type="project" value="UniProtKB-KW"/>
</dbReference>
<dbReference type="InterPro" id="IPR032466">
    <property type="entry name" value="Metal_Hydrolase"/>
</dbReference>
<keyword evidence="1" id="KW-0482">Metalloprotease</keyword>
<evidence type="ECO:0000256" key="2">
    <source>
        <dbReference type="SAM" id="Phobius"/>
    </source>
</evidence>
<protein>
    <recommendedName>
        <fullName evidence="1">Dipeptidase</fullName>
        <ecNumber evidence="1">3.4.13.19</ecNumber>
    </recommendedName>
</protein>
<dbReference type="RefSeq" id="XP_022096154.1">
    <property type="nucleotide sequence ID" value="XM_022240462.1"/>
</dbReference>
<name>A0A8B7YS93_ACAPL</name>
<proteinExistence type="inferred from homology"/>
<keyword evidence="2" id="KW-0812">Transmembrane</keyword>
<keyword evidence="1" id="KW-0645">Protease</keyword>
<dbReference type="SUPFAM" id="SSF51556">
    <property type="entry name" value="Metallo-dependent hydrolases"/>
    <property type="match status" value="1"/>
</dbReference>
<dbReference type="CDD" id="cd01301">
    <property type="entry name" value="rDP_like"/>
    <property type="match status" value="1"/>
</dbReference>
<keyword evidence="3" id="KW-1185">Reference proteome</keyword>
<dbReference type="PROSITE" id="PS51365">
    <property type="entry name" value="RENAL_DIPEPTIDASE_2"/>
    <property type="match status" value="1"/>
</dbReference>
<comment type="catalytic activity">
    <reaction evidence="1">
        <text>an L-aminoacyl-L-amino acid + H2O = 2 an L-alpha-amino acid</text>
        <dbReference type="Rhea" id="RHEA:48940"/>
        <dbReference type="ChEBI" id="CHEBI:15377"/>
        <dbReference type="ChEBI" id="CHEBI:59869"/>
        <dbReference type="ChEBI" id="CHEBI:77460"/>
        <dbReference type="EC" id="3.4.13.19"/>
    </reaction>
</comment>
<keyword evidence="2" id="KW-1133">Transmembrane helix</keyword>
<accession>A0A8B7YS93</accession>
<dbReference type="InterPro" id="IPR008257">
    <property type="entry name" value="Pept_M19"/>
</dbReference>
<dbReference type="GO" id="GO:0070573">
    <property type="term" value="F:metallodipeptidase activity"/>
    <property type="evidence" value="ECO:0007669"/>
    <property type="project" value="InterPro"/>
</dbReference>
<keyword evidence="1" id="KW-0336">GPI-anchor</keyword>
<reference evidence="4" key="1">
    <citation type="submission" date="2025-08" db="UniProtKB">
        <authorList>
            <consortium name="RefSeq"/>
        </authorList>
    </citation>
    <scope>IDENTIFICATION</scope>
</reference>
<keyword evidence="1" id="KW-1015">Disulfide bond</keyword>
<sequence>MSLERKHWIGITLVSLLVIALLIVAIAVPLNNQREWADSTLTSRGLAMKYLSETPLVDGHNDLPWQLKSLYNNRLQTIDLSTDLSHTTLHTDIPRLRAGKVGGQFWAAYTSCASQYKDAILHILEQIDVIKRMSDMYPDHFQFVTTADGIVEAHSNGKVASLIGVEGGHNIDSNLGVLRMLYELGTRYMTVTHSCNTPWADNWREDFDRTPEHLDGLSEFGQKVIKEMNRLGMLIDLSHVSVATMNDVLDITQAPVIFSHSSAFSVCGSYRNVPDDVLKRVVQNKGVVMVNFYTVYINCPPRNISADPSEATMDQVIEHIEYIRGIENGAGIDIVGLGSDYDGVGTLPTGLEDVSKFPDLITALIDRGWTEEEIKKLLGENLLRVFRETERVRDDLKTELPDDETIPRDNVWETNNTCRTYVWQG</sequence>
<dbReference type="GO" id="GO:0006508">
    <property type="term" value="P:proteolysis"/>
    <property type="evidence" value="ECO:0007669"/>
    <property type="project" value="UniProtKB-KW"/>
</dbReference>
<keyword evidence="1" id="KW-0224">Dipeptidase</keyword>
<dbReference type="Gene3D" id="3.20.20.140">
    <property type="entry name" value="Metal-dependent hydrolases"/>
    <property type="match status" value="1"/>
</dbReference>
<feature type="transmembrane region" description="Helical" evidence="2">
    <location>
        <begin position="7"/>
        <end position="30"/>
    </location>
</feature>
<comment type="subcellular location">
    <subcellularLocation>
        <location evidence="1">Membrane</location>
        <topology evidence="1">Lipid-anchor</topology>
        <topology evidence="1">GPI-anchor</topology>
    </subcellularLocation>
</comment>
<keyword evidence="1" id="KW-0449">Lipoprotein</keyword>
<evidence type="ECO:0000256" key="1">
    <source>
        <dbReference type="RuleBase" id="RU341113"/>
    </source>
</evidence>